<feature type="compositionally biased region" description="Polar residues" evidence="1">
    <location>
        <begin position="305"/>
        <end position="330"/>
    </location>
</feature>
<name>A0A3E2HDJ3_SCYLI</name>
<dbReference type="AlphaFoldDB" id="A0A3E2HDJ3"/>
<evidence type="ECO:0000313" key="2">
    <source>
        <dbReference type="EMBL" id="RFU31470.1"/>
    </source>
</evidence>
<feature type="region of interest" description="Disordered" evidence="1">
    <location>
        <begin position="305"/>
        <end position="364"/>
    </location>
</feature>
<feature type="compositionally biased region" description="Low complexity" evidence="1">
    <location>
        <begin position="251"/>
        <end position="261"/>
    </location>
</feature>
<proteinExistence type="predicted"/>
<gene>
    <name evidence="2" type="ORF">B7463_g4863</name>
</gene>
<comment type="caution">
    <text evidence="2">The sequence shown here is derived from an EMBL/GenBank/DDBJ whole genome shotgun (WGS) entry which is preliminary data.</text>
</comment>
<organism evidence="2 3">
    <name type="scientific">Scytalidium lignicola</name>
    <name type="common">Hyphomycete</name>
    <dbReference type="NCBI Taxonomy" id="5539"/>
    <lineage>
        <taxon>Eukaryota</taxon>
        <taxon>Fungi</taxon>
        <taxon>Dikarya</taxon>
        <taxon>Ascomycota</taxon>
        <taxon>Pezizomycotina</taxon>
        <taxon>Leotiomycetes</taxon>
        <taxon>Leotiomycetes incertae sedis</taxon>
        <taxon>Scytalidium</taxon>
    </lineage>
</organism>
<dbReference type="PANTHER" id="PTHR38166:SF1">
    <property type="entry name" value="C2H2-TYPE DOMAIN-CONTAINING PROTEIN"/>
    <property type="match status" value="1"/>
</dbReference>
<dbReference type="EMBL" id="NCSJ02000075">
    <property type="protein sequence ID" value="RFU31470.1"/>
    <property type="molecule type" value="Genomic_DNA"/>
</dbReference>
<accession>A0A3E2HDJ3</accession>
<evidence type="ECO:0008006" key="4">
    <source>
        <dbReference type="Google" id="ProtNLM"/>
    </source>
</evidence>
<dbReference type="PANTHER" id="PTHR38166">
    <property type="entry name" value="C2H2-TYPE DOMAIN-CONTAINING PROTEIN-RELATED"/>
    <property type="match status" value="1"/>
</dbReference>
<dbReference type="Proteomes" id="UP000258309">
    <property type="component" value="Unassembled WGS sequence"/>
</dbReference>
<feature type="region of interest" description="Disordered" evidence="1">
    <location>
        <begin position="227"/>
        <end position="263"/>
    </location>
</feature>
<feature type="non-terminal residue" evidence="2">
    <location>
        <position position="1"/>
    </location>
</feature>
<feature type="non-terminal residue" evidence="2">
    <location>
        <position position="634"/>
    </location>
</feature>
<reference evidence="2 3" key="1">
    <citation type="submission" date="2018-05" db="EMBL/GenBank/DDBJ databases">
        <title>Draft genome sequence of Scytalidium lignicola DSM 105466, a ubiquitous saprotrophic fungus.</title>
        <authorList>
            <person name="Buettner E."/>
            <person name="Gebauer A.M."/>
            <person name="Hofrichter M."/>
            <person name="Liers C."/>
            <person name="Kellner H."/>
        </authorList>
    </citation>
    <scope>NUCLEOTIDE SEQUENCE [LARGE SCALE GENOMIC DNA]</scope>
    <source>
        <strain evidence="2 3">DSM 105466</strain>
    </source>
</reference>
<evidence type="ECO:0000313" key="3">
    <source>
        <dbReference type="Proteomes" id="UP000258309"/>
    </source>
</evidence>
<dbReference type="OrthoDB" id="5382659at2759"/>
<dbReference type="STRING" id="5539.A0A3E2HDJ3"/>
<evidence type="ECO:0000256" key="1">
    <source>
        <dbReference type="SAM" id="MobiDB-lite"/>
    </source>
</evidence>
<feature type="compositionally biased region" description="Basic and acidic residues" evidence="1">
    <location>
        <begin position="236"/>
        <end position="248"/>
    </location>
</feature>
<sequence length="634" mass="71685">MCMAMLEPPRLSATTYLVELDATALVFARKPVNNRAGSANAATSFASTTLFEPMRKSLVGFTDRQGRSFALDIGFQKSSILVSMARGADSWSIVRAITDSFSDVLCGRPWMPLTGHRNPGRLEPDQIDPSLYSLEFLIKQCIAHWWSTDRSRVSFDITLEDESLSWKQISKLPVIDRCYETFWQSNWFLDDDLETLSDVDIDYNPDANHIEDTDLPVTHRLLMEEEEVQSASMTSETHESPESSHYDSETDSTATSTTDSSCFYDGGGEVVERSVKLNKTNLVNQVLVYIRYLVQGIIVASGGTVQHTSNCEQPGRTIGQTTSGSNSNSQGRKRHLDADGYRRKNSPSDEEDGGHNDGRGRMGSKGLAEPKCNLACPFFKHNPRKYMYWRSCPGPGWNTVHRIKEHLYRRHSLPKFFCDRCFGPFQDADSLRLHHRADTQCSVREAPEDALEGMTAAQELQLRSRKRSRIGVRDTEHEKWIHIYQVLFPGETEIPSPYYDYEETKTQQCKQSNLLGDSGNYEIFLRQELPPLLQEELRQLVEQEIEEELCAIPPRVKEKLKGKAINAVQKFQLTLFTRYQDSQANSTGDVGDHSISLTASRDGVGAGNMLDPQQLLDDFDWNNFDLDGILGETI</sequence>
<protein>
    <recommendedName>
        <fullName evidence="4">C2H2-type domain-containing protein</fullName>
    </recommendedName>
</protein>
<keyword evidence="3" id="KW-1185">Reference proteome</keyword>